<keyword evidence="3" id="KW-1185">Reference proteome</keyword>
<accession>A1ZJL3</accession>
<keyword evidence="1" id="KW-1133">Transmembrane helix</keyword>
<organism evidence="2 3">
    <name type="scientific">Microscilla marina ATCC 23134</name>
    <dbReference type="NCBI Taxonomy" id="313606"/>
    <lineage>
        <taxon>Bacteria</taxon>
        <taxon>Pseudomonadati</taxon>
        <taxon>Bacteroidota</taxon>
        <taxon>Cytophagia</taxon>
        <taxon>Cytophagales</taxon>
        <taxon>Microscillaceae</taxon>
        <taxon>Microscilla</taxon>
    </lineage>
</organism>
<comment type="caution">
    <text evidence="2">The sequence shown here is derived from an EMBL/GenBank/DDBJ whole genome shotgun (WGS) entry which is preliminary data.</text>
</comment>
<keyword evidence="1" id="KW-0812">Transmembrane</keyword>
<keyword evidence="1" id="KW-0472">Membrane</keyword>
<gene>
    <name evidence="2" type="ORF">M23134_01370</name>
</gene>
<protein>
    <submittedName>
        <fullName evidence="2">Uncharacterized protein</fullName>
    </submittedName>
</protein>
<name>A1ZJL3_MICM2</name>
<sequence length="51" mass="5925">MQIIHNSNQITAYQALINFGHSLFIFLAGLLFKPFLELYNPSYIFSVFTIK</sequence>
<evidence type="ECO:0000313" key="3">
    <source>
        <dbReference type="Proteomes" id="UP000004095"/>
    </source>
</evidence>
<evidence type="ECO:0000256" key="1">
    <source>
        <dbReference type="SAM" id="Phobius"/>
    </source>
</evidence>
<feature type="transmembrane region" description="Helical" evidence="1">
    <location>
        <begin position="12"/>
        <end position="32"/>
    </location>
</feature>
<dbReference type="Proteomes" id="UP000004095">
    <property type="component" value="Unassembled WGS sequence"/>
</dbReference>
<dbReference type="EMBL" id="AAWS01000011">
    <property type="protein sequence ID" value="EAY29316.1"/>
    <property type="molecule type" value="Genomic_DNA"/>
</dbReference>
<reference evidence="2 3" key="1">
    <citation type="submission" date="2007-01" db="EMBL/GenBank/DDBJ databases">
        <authorList>
            <person name="Haygood M."/>
            <person name="Podell S."/>
            <person name="Anderson C."/>
            <person name="Hopkinson B."/>
            <person name="Roe K."/>
            <person name="Barbeau K."/>
            <person name="Gaasterland T."/>
            <person name="Ferriera S."/>
            <person name="Johnson J."/>
            <person name="Kravitz S."/>
            <person name="Beeson K."/>
            <person name="Sutton G."/>
            <person name="Rogers Y.-H."/>
            <person name="Friedman R."/>
            <person name="Frazier M."/>
            <person name="Venter J.C."/>
        </authorList>
    </citation>
    <scope>NUCLEOTIDE SEQUENCE [LARGE SCALE GENOMIC DNA]</scope>
    <source>
        <strain evidence="2 3">ATCC 23134</strain>
    </source>
</reference>
<proteinExistence type="predicted"/>
<dbReference type="AlphaFoldDB" id="A1ZJL3"/>
<evidence type="ECO:0000313" key="2">
    <source>
        <dbReference type="EMBL" id="EAY29316.1"/>
    </source>
</evidence>